<proteinExistence type="inferred from homology"/>
<reference evidence="6 7" key="1">
    <citation type="submission" date="2016-12" db="EMBL/GenBank/DDBJ databases">
        <authorList>
            <person name="Song W.-J."/>
            <person name="Kurnit D.M."/>
        </authorList>
    </citation>
    <scope>NUCLEOTIDE SEQUENCE [LARGE SCALE GENOMIC DNA]</scope>
    <source>
        <strain evidence="6 7">DSM 18488</strain>
    </source>
</reference>
<comment type="similarity">
    <text evidence="2">Belongs to the NAD(P)-dependent epimerase/dehydratase family. SDR39U1 subfamily.</text>
</comment>
<dbReference type="Pfam" id="PF01370">
    <property type="entry name" value="Epimerase"/>
    <property type="match status" value="1"/>
</dbReference>
<dbReference type="InterPro" id="IPR013549">
    <property type="entry name" value="DUF1731"/>
</dbReference>
<dbReference type="Proteomes" id="UP000184603">
    <property type="component" value="Unassembled WGS sequence"/>
</dbReference>
<dbReference type="InterPro" id="IPR023393">
    <property type="entry name" value="START-like_dom_sf"/>
</dbReference>
<dbReference type="InterPro" id="IPR005031">
    <property type="entry name" value="COQ10_START"/>
</dbReference>
<dbReference type="EMBL" id="FRFE01000024">
    <property type="protein sequence ID" value="SHO51333.1"/>
    <property type="molecule type" value="Genomic_DNA"/>
</dbReference>
<accession>A0A1M7YFE4</accession>
<keyword evidence="7" id="KW-1185">Reference proteome</keyword>
<dbReference type="SUPFAM" id="SSF55961">
    <property type="entry name" value="Bet v1-like"/>
    <property type="match status" value="1"/>
</dbReference>
<evidence type="ECO:0000256" key="1">
    <source>
        <dbReference type="ARBA" id="ARBA00008918"/>
    </source>
</evidence>
<comment type="similarity">
    <text evidence="1">Belongs to the ribosome association toxin RatA family.</text>
</comment>
<sequence>MKRTPSFSHTVSPIHTFQYRSTFDCSAKELYAFHSRPGALERLLPPWDGSEVLWKKGSIAPGGKVLMKLKQGPLSINWEAHHIEEIPGRMFKDIQHRGPFSSFQHTHSFADTPHGAELTDTIKFALPFERILPSFATHQVTNTLTRIFTYREHVLRDDLQLHARCSKRPLRLLISGASGVLGRVLVPLLTTGGHEVWTLVRRNPIPDSREIFWDPWNGILKASELPELDGVVHLAGEYIGLGRWTAPKKEKVVESRKRGTWLLAKTIARLPKPPRVFLSASAVGYYGDGGSEIITEETPSGNDFISEVCRAWEFGVAPAAEAGIRTVTMRLGVALTPRGGALQRLLMSDPFFIFKQFGHGNQYISWMSIDDMVSAMLHCLVTPELHGPVNIAAPLPATNKEMLATLARVTKRPQLFTIPPSPLRMLYGQMADEIVLSGCRVAVEKLESSGFRFRHPTLETALRALLGKLPTEYTEGQRR</sequence>
<dbReference type="InterPro" id="IPR036291">
    <property type="entry name" value="NAD(P)-bd_dom_sf"/>
</dbReference>
<gene>
    <name evidence="6" type="ORF">SAMN02745220_03962</name>
</gene>
<dbReference type="OrthoDB" id="5292533at2"/>
<dbReference type="PANTHER" id="PTHR11092">
    <property type="entry name" value="SUGAR NUCLEOTIDE EPIMERASE RELATED"/>
    <property type="match status" value="1"/>
</dbReference>
<evidence type="ECO:0000259" key="5">
    <source>
        <dbReference type="Pfam" id="PF08338"/>
    </source>
</evidence>
<evidence type="ECO:0000313" key="7">
    <source>
        <dbReference type="Proteomes" id="UP000184603"/>
    </source>
</evidence>
<evidence type="ECO:0000256" key="2">
    <source>
        <dbReference type="ARBA" id="ARBA00009353"/>
    </source>
</evidence>
<dbReference type="SUPFAM" id="SSF51735">
    <property type="entry name" value="NAD(P)-binding Rossmann-fold domains"/>
    <property type="match status" value="1"/>
</dbReference>
<feature type="domain" description="Coenzyme Q-binding protein COQ10 START" evidence="4">
    <location>
        <begin position="26"/>
        <end position="137"/>
    </location>
</feature>
<evidence type="ECO:0000313" key="6">
    <source>
        <dbReference type="EMBL" id="SHO51333.1"/>
    </source>
</evidence>
<evidence type="ECO:0000259" key="4">
    <source>
        <dbReference type="Pfam" id="PF03364"/>
    </source>
</evidence>
<organism evidence="6 7">
    <name type="scientific">Desulfopila aestuarii DSM 18488</name>
    <dbReference type="NCBI Taxonomy" id="1121416"/>
    <lineage>
        <taxon>Bacteria</taxon>
        <taxon>Pseudomonadati</taxon>
        <taxon>Thermodesulfobacteriota</taxon>
        <taxon>Desulfobulbia</taxon>
        <taxon>Desulfobulbales</taxon>
        <taxon>Desulfocapsaceae</taxon>
        <taxon>Desulfopila</taxon>
    </lineage>
</organism>
<dbReference type="Pfam" id="PF08338">
    <property type="entry name" value="DUF1731"/>
    <property type="match status" value="1"/>
</dbReference>
<dbReference type="Gene3D" id="3.30.530.20">
    <property type="match status" value="1"/>
</dbReference>
<feature type="domain" description="DUF1731" evidence="5">
    <location>
        <begin position="419"/>
        <end position="465"/>
    </location>
</feature>
<name>A0A1M7YFE4_9BACT</name>
<dbReference type="NCBIfam" id="TIGR01777">
    <property type="entry name" value="yfcH"/>
    <property type="match status" value="1"/>
</dbReference>
<dbReference type="CDD" id="cd07820">
    <property type="entry name" value="SRPBCC_3"/>
    <property type="match status" value="1"/>
</dbReference>
<dbReference type="InterPro" id="IPR001509">
    <property type="entry name" value="Epimerase_deHydtase"/>
</dbReference>
<dbReference type="RefSeq" id="WP_084554227.1">
    <property type="nucleotide sequence ID" value="NZ_FRFE01000024.1"/>
</dbReference>
<dbReference type="AlphaFoldDB" id="A0A1M7YFE4"/>
<dbReference type="Pfam" id="PF03364">
    <property type="entry name" value="Polyketide_cyc"/>
    <property type="match status" value="1"/>
</dbReference>
<protein>
    <submittedName>
        <fullName evidence="6">Uncharacterized protein</fullName>
    </submittedName>
</protein>
<dbReference type="InterPro" id="IPR010099">
    <property type="entry name" value="SDR39U1"/>
</dbReference>
<evidence type="ECO:0000259" key="3">
    <source>
        <dbReference type="Pfam" id="PF01370"/>
    </source>
</evidence>
<dbReference type="STRING" id="1121416.SAMN02745220_03962"/>
<dbReference type="Gene3D" id="3.40.50.720">
    <property type="entry name" value="NAD(P)-binding Rossmann-like Domain"/>
    <property type="match status" value="1"/>
</dbReference>
<dbReference type="PANTHER" id="PTHR11092:SF0">
    <property type="entry name" value="EPIMERASE FAMILY PROTEIN SDR39U1"/>
    <property type="match status" value="1"/>
</dbReference>
<feature type="domain" description="NAD-dependent epimerase/dehydratase" evidence="3">
    <location>
        <begin position="173"/>
        <end position="385"/>
    </location>
</feature>